<dbReference type="EMBL" id="EU125004">
    <property type="protein sequence ID" value="ABW23209.1"/>
    <property type="molecule type" value="mRNA"/>
</dbReference>
<dbReference type="FunFam" id="1.10.10.10:FF:000118">
    <property type="entry name" value="40S ribosomal protein S19"/>
    <property type="match status" value="1"/>
</dbReference>
<accession>A8UFX1</accession>
<evidence type="ECO:0000313" key="6">
    <source>
        <dbReference type="EMBL" id="ABW23209.1"/>
    </source>
</evidence>
<proteinExistence type="evidence at transcript level"/>
<name>A8UFX1_EURCO</name>
<dbReference type="Gene3D" id="1.10.10.10">
    <property type="entry name" value="Winged helix-like DNA-binding domain superfamily/Winged helix DNA-binding domain"/>
    <property type="match status" value="1"/>
</dbReference>
<reference evidence="6" key="1">
    <citation type="journal article" date="2007" name="Mol. Biol. Evol.">
        <title>Spiralian phylogenomics supports the resurrection of Bryozoa comprising Ectoprocta and Entoprocta.</title>
        <authorList>
            <person name="Hausdorf B."/>
            <person name="Helmkampf M."/>
            <person name="Meyer A."/>
            <person name="Witek A."/>
            <person name="Herlyn H."/>
            <person name="Bruchhaus I."/>
            <person name="Hankeln T."/>
            <person name="Struck T.H."/>
            <person name="Lieb B."/>
        </authorList>
    </citation>
    <scope>NUCLEOTIDE SEQUENCE</scope>
</reference>
<dbReference type="SUPFAM" id="SSF46785">
    <property type="entry name" value="Winged helix' DNA-binding domain"/>
    <property type="match status" value="1"/>
</dbReference>
<evidence type="ECO:0000256" key="4">
    <source>
        <dbReference type="ARBA" id="ARBA00035143"/>
    </source>
</evidence>
<evidence type="ECO:0000256" key="1">
    <source>
        <dbReference type="ARBA" id="ARBA00010014"/>
    </source>
</evidence>
<dbReference type="SMART" id="SM01413">
    <property type="entry name" value="Ribosomal_S19e"/>
    <property type="match status" value="1"/>
</dbReference>
<dbReference type="InterPro" id="IPR036390">
    <property type="entry name" value="WH_DNA-bd_sf"/>
</dbReference>
<dbReference type="PANTHER" id="PTHR11710:SF0">
    <property type="entry name" value="40S RIBOSOMAL PROTEIN S19"/>
    <property type="match status" value="1"/>
</dbReference>
<dbReference type="GO" id="GO:0003723">
    <property type="term" value="F:RNA binding"/>
    <property type="evidence" value="ECO:0007669"/>
    <property type="project" value="TreeGrafter"/>
</dbReference>
<sequence length="118" mass="13280">MKVPEWVDIVKLAKHKELAPYDEDWFYVRAASVARHLYMRSPVGVGALTKVYGGRQRNGTCPSHFSRSTGSVARKVLQSLEAIKMVEKDPNGGRRLTSTGRRDLDRIASQIKIKKPKS</sequence>
<dbReference type="GO" id="GO:0006412">
    <property type="term" value="P:translation"/>
    <property type="evidence" value="ECO:0007669"/>
    <property type="project" value="InterPro"/>
</dbReference>
<dbReference type="InterPro" id="IPR036388">
    <property type="entry name" value="WH-like_DNA-bd_sf"/>
</dbReference>
<evidence type="ECO:0000256" key="2">
    <source>
        <dbReference type="ARBA" id="ARBA00022980"/>
    </source>
</evidence>
<organism evidence="6">
    <name type="scientific">Eurythoe complanata</name>
    <name type="common">Orange fire worm</name>
    <dbReference type="NCBI Taxonomy" id="167815"/>
    <lineage>
        <taxon>Eukaryota</taxon>
        <taxon>Metazoa</taxon>
        <taxon>Spiralia</taxon>
        <taxon>Lophotrochozoa</taxon>
        <taxon>Annelida</taxon>
        <taxon>Polychaeta</taxon>
        <taxon>Errantia</taxon>
        <taxon>Eunicida</taxon>
        <taxon>Amphinomidae</taxon>
        <taxon>Eurythoe</taxon>
    </lineage>
</organism>
<dbReference type="GO" id="GO:0000028">
    <property type="term" value="P:ribosomal small subunit assembly"/>
    <property type="evidence" value="ECO:0007669"/>
    <property type="project" value="TreeGrafter"/>
</dbReference>
<keyword evidence="3" id="KW-0687">Ribonucleoprotein</keyword>
<dbReference type="AlphaFoldDB" id="A8UFX1"/>
<dbReference type="InterPro" id="IPR001266">
    <property type="entry name" value="Ribosomal_eS19"/>
</dbReference>
<evidence type="ECO:0000256" key="3">
    <source>
        <dbReference type="ARBA" id="ARBA00023274"/>
    </source>
</evidence>
<dbReference type="GO" id="GO:0003735">
    <property type="term" value="F:structural constituent of ribosome"/>
    <property type="evidence" value="ECO:0007669"/>
    <property type="project" value="InterPro"/>
</dbReference>
<dbReference type="PANTHER" id="PTHR11710">
    <property type="entry name" value="40S RIBOSOMAL PROTEIN S19"/>
    <property type="match status" value="1"/>
</dbReference>
<keyword evidence="2 6" id="KW-0689">Ribosomal protein</keyword>
<comment type="similarity">
    <text evidence="1">Belongs to the eukaryotic ribosomal protein eS19 family.</text>
</comment>
<dbReference type="GO" id="GO:0022627">
    <property type="term" value="C:cytosolic small ribosomal subunit"/>
    <property type="evidence" value="ECO:0007669"/>
    <property type="project" value="TreeGrafter"/>
</dbReference>
<dbReference type="Pfam" id="PF01090">
    <property type="entry name" value="Ribosomal_S19e"/>
    <property type="match status" value="1"/>
</dbReference>
<protein>
    <recommendedName>
        <fullName evidence="4">Small ribosomal subunit protein eS19</fullName>
    </recommendedName>
    <alternativeName>
        <fullName evidence="5">40S ribosomal protein S19</fullName>
    </alternativeName>
</protein>
<evidence type="ECO:0000256" key="5">
    <source>
        <dbReference type="ARBA" id="ARBA00035466"/>
    </source>
</evidence>